<organism evidence="16 17">
    <name type="scientific">Paracidovorax valerianellae</name>
    <dbReference type="NCBI Taxonomy" id="187868"/>
    <lineage>
        <taxon>Bacteria</taxon>
        <taxon>Pseudomonadati</taxon>
        <taxon>Pseudomonadota</taxon>
        <taxon>Betaproteobacteria</taxon>
        <taxon>Burkholderiales</taxon>
        <taxon>Comamonadaceae</taxon>
        <taxon>Paracidovorax</taxon>
    </lineage>
</organism>
<dbReference type="CDD" id="cd02655">
    <property type="entry name" value="RNAP_beta'_C"/>
    <property type="match status" value="1"/>
</dbReference>
<keyword evidence="17" id="KW-1185">Reference proteome</keyword>
<dbReference type="GO" id="GO:0008270">
    <property type="term" value="F:zinc ion binding"/>
    <property type="evidence" value="ECO:0007669"/>
    <property type="project" value="UniProtKB-UniRule"/>
</dbReference>
<feature type="binding site" evidence="12">
    <location>
        <position position="88"/>
    </location>
    <ligand>
        <name>Zn(2+)</name>
        <dbReference type="ChEBI" id="CHEBI:29105"/>
        <label>1</label>
    </ligand>
</feature>
<protein>
    <recommendedName>
        <fullName evidence="12">DNA-directed RNA polymerase subunit beta'</fullName>
        <shortName evidence="12">RNAP subunit beta'</shortName>
        <ecNumber evidence="12">2.7.7.6</ecNumber>
    </recommendedName>
    <alternativeName>
        <fullName evidence="12">RNA polymerase subunit beta'</fullName>
    </alternativeName>
    <alternativeName>
        <fullName evidence="12">Transcriptase subunit beta'</fullName>
    </alternativeName>
</protein>
<dbReference type="Gene3D" id="1.10.274.100">
    <property type="entry name" value="RNA polymerase Rpb1, domain 3"/>
    <property type="match status" value="1"/>
</dbReference>
<comment type="function">
    <text evidence="12 13">DNA-dependent RNA polymerase catalyzes the transcription of DNA into RNA using the four ribonucleoside triphosphates as substrates.</text>
</comment>
<comment type="similarity">
    <text evidence="2">In the N-terminal section; belongs to the RNA polymerase beta chain family.</text>
</comment>
<comment type="similarity">
    <text evidence="1 12 13">Belongs to the RNA polymerase beta' chain family.</text>
</comment>
<comment type="subunit">
    <text evidence="12">The RNAP catalytic core consists of 2 alpha, 1 beta, 1 beta' and 1 omega subunit. When a sigma factor is associated with the core the holoenzyme is formed, which can initiate transcription.</text>
</comment>
<name>A0A1G7FFW0_9BURK</name>
<feature type="binding site" evidence="12">
    <location>
        <position position="70"/>
    </location>
    <ligand>
        <name>Zn(2+)</name>
        <dbReference type="ChEBI" id="CHEBI:29105"/>
        <label>1</label>
    </ligand>
</feature>
<dbReference type="InterPro" id="IPR042102">
    <property type="entry name" value="RNA_pol_Rpb1_3_sf"/>
</dbReference>
<dbReference type="InterPro" id="IPR038120">
    <property type="entry name" value="Rpb1_funnel_sf"/>
</dbReference>
<evidence type="ECO:0000256" key="11">
    <source>
        <dbReference type="ARBA" id="ARBA00048552"/>
    </source>
</evidence>
<dbReference type="InterPro" id="IPR007081">
    <property type="entry name" value="RNA_pol_Rpb1_5"/>
</dbReference>
<dbReference type="STRING" id="187868.SAMN05192589_12910"/>
<dbReference type="Gene3D" id="4.10.860.120">
    <property type="entry name" value="RNA polymerase II, clamp domain"/>
    <property type="match status" value="1"/>
</dbReference>
<dbReference type="InterPro" id="IPR000722">
    <property type="entry name" value="RNA_pol_asu"/>
</dbReference>
<keyword evidence="10 12" id="KW-0804">Transcription</keyword>
<feature type="binding site" evidence="12">
    <location>
        <position position="813"/>
    </location>
    <ligand>
        <name>Zn(2+)</name>
        <dbReference type="ChEBI" id="CHEBI:29105"/>
        <label>2</label>
    </ligand>
</feature>
<feature type="domain" description="RNA polymerase N-terminal" evidence="15">
    <location>
        <begin position="233"/>
        <end position="512"/>
    </location>
</feature>
<dbReference type="HAMAP" id="MF_01322">
    <property type="entry name" value="RNApol_bact_RpoC"/>
    <property type="match status" value="1"/>
</dbReference>
<comment type="catalytic activity">
    <reaction evidence="11 12 13">
        <text>RNA(n) + a ribonucleoside 5'-triphosphate = RNA(n+1) + diphosphate</text>
        <dbReference type="Rhea" id="RHEA:21248"/>
        <dbReference type="Rhea" id="RHEA-COMP:14527"/>
        <dbReference type="Rhea" id="RHEA-COMP:17342"/>
        <dbReference type="ChEBI" id="CHEBI:33019"/>
        <dbReference type="ChEBI" id="CHEBI:61557"/>
        <dbReference type="ChEBI" id="CHEBI:140395"/>
        <dbReference type="EC" id="2.7.7.6"/>
    </reaction>
</comment>
<dbReference type="Proteomes" id="UP000198781">
    <property type="component" value="Unassembled WGS sequence"/>
</dbReference>
<dbReference type="GO" id="GO:0003899">
    <property type="term" value="F:DNA-directed RNA polymerase activity"/>
    <property type="evidence" value="ECO:0007669"/>
    <property type="project" value="UniProtKB-UniRule"/>
</dbReference>
<evidence type="ECO:0000256" key="10">
    <source>
        <dbReference type="ARBA" id="ARBA00023163"/>
    </source>
</evidence>
<sequence length="1411" mass="154847">MKSLLDLFKQFTPDEHFDAIRIGMASPEKIRSWSFGEVKKPETINYRTFKPERDGLFCAKIFGPIKDYECLCGKYKRLKHRGVICEKCGVEVTQTKVRRERMGHIDLAAPCAHIWFLKSLPSRLGLVLDMTLRDIERVLYFEAYVVTDPGMTPLKKFSIMSEDDYDAKRKEYGDEFIAKMGAEGIKDLLEAIDIDLEIEKLRGDLTGSEVKVKKNAKRLKVLEAFKKSGIKPGWMVLDVLPVLPPDLRPLVPLDGGRFATSDLNDLYRRVINRNSRLRRLLELKAPEIIARNEKRMLQEAVDSLLDNGRRGKAMTGANKRALKSLADMIKGKSGRFRQNLLGKRVDYSGRSVITVGPTLKLHQCGLPKLMALELFKPFIFSRLEAMGIATTIKAAKKEVESGTPVVWDILEEVIKEHPVMLNRAPTLHRLGIQAFEPILIEGKAIQLHPLVCAAFNADFDGDQMAVHVPLSVEAQMEARTLMLASNNVLFPASGEPSIVPSQDVVLGLYYATRDRINGKGEGLVFADTGEVQRALDAGEVELAARITVRLTEWTKNKDTREFVPSTSLVETTAGRALLSEILPKGLPFSNINKALKKKEISKLINVSFRKCGLKETVVFADKLLQNGFRLATRAGISICVDDMLVPPQKAGIIERSEKEVKEIEQQYVSGLVTAGERYNKVVDIWGKAGDEVSKVMMAQLAKQKTTDRHGNEVDQESFNSIYMMADSGARGSAAQIRQLAGMRGLMAKPDGSIIETPITANFREGLNVLQYFISTHGARKGLADTALKTANSGYLTRRLVDVTQDLVVTEEDCGTSNGSLMRAIVEGGEVIESLRDRILGRTTADEVLHPETRSVLAPAGQMLDEDLIEELENAGVDEVKVRTALTCETRYGLCAKCYGRDLGRGGLINLGEAVGVIAAQSIGEPGTQLTMRTFHIGGAASRAAIASSVEAKSNGVIGFNATMRYVSNTKGDLVVIARSGEIVIHDEHGRERERHKVPYGATLAVKADQTVKAGTILANWDPLTRPIITEFAGQVKFENVEEGLTVAKQVDDVTGLSTLVVIDPKRRGSAKVVRPQVKLIDAQGQEVKIPGTDHSVTIGFQIGSLIQVRDGQDVGPGEVLARIPVEGQKTRDITGGLPRVAELFEARSPKDKGMLAEITGTVSFGKETKGKVRLQITDPDGKVWDELIPKEKNILVHEGQVVNKGESVVDGPADPQDILRLLGIEELSRYIVDEVQDVYRLQGVKINDKHIEVIVRQMLRRVVVEAPGESNYIGGEQVERSEILNTNEALQAAGKIPSTYSNVLLGITKASLSTDSFISAASFQETTRVLTEAAIMGKRDELRGLKENVIVGRLIPAGTGLAYHQARRAKEAMDDAERRAIADAEAAEMAATTEDSSDAESTTSVGDATAQ</sequence>
<dbReference type="Gene3D" id="1.10.40.90">
    <property type="match status" value="1"/>
</dbReference>
<comment type="similarity">
    <text evidence="3">In the C-terminal section; belongs to the RNA polymerase beta' chain family.</text>
</comment>
<dbReference type="InterPro" id="IPR012754">
    <property type="entry name" value="DNA-dir_RpoC_beta_prime_bact"/>
</dbReference>
<keyword evidence="6 12" id="KW-0548">Nucleotidyltransferase</keyword>
<keyword evidence="5 12" id="KW-0808">Transferase</keyword>
<dbReference type="PANTHER" id="PTHR19376:SF54">
    <property type="entry name" value="DNA-DIRECTED RNA POLYMERASE SUBUNIT BETA"/>
    <property type="match status" value="1"/>
</dbReference>
<dbReference type="InterPro" id="IPR007080">
    <property type="entry name" value="RNA_pol_Rpb1_1"/>
</dbReference>
<dbReference type="InterPro" id="IPR007066">
    <property type="entry name" value="RNA_pol_Rpb1_3"/>
</dbReference>
<proteinExistence type="inferred from homology"/>
<dbReference type="Gene3D" id="2.40.50.100">
    <property type="match status" value="3"/>
</dbReference>
<evidence type="ECO:0000256" key="14">
    <source>
        <dbReference type="SAM" id="MobiDB-lite"/>
    </source>
</evidence>
<dbReference type="NCBIfam" id="TIGR02386">
    <property type="entry name" value="rpoC_TIGR"/>
    <property type="match status" value="1"/>
</dbReference>
<feature type="compositionally biased region" description="Low complexity" evidence="14">
    <location>
        <begin position="1383"/>
        <end position="1404"/>
    </location>
</feature>
<evidence type="ECO:0000256" key="13">
    <source>
        <dbReference type="RuleBase" id="RU004279"/>
    </source>
</evidence>
<evidence type="ECO:0000256" key="1">
    <source>
        <dbReference type="ARBA" id="ARBA00006460"/>
    </source>
</evidence>
<dbReference type="GO" id="GO:0000428">
    <property type="term" value="C:DNA-directed RNA polymerase complex"/>
    <property type="evidence" value="ECO:0007669"/>
    <property type="project" value="UniProtKB-KW"/>
</dbReference>
<dbReference type="FunFam" id="4.10.860.120:FF:000001">
    <property type="entry name" value="DNA-directed RNA polymerase subunit beta"/>
    <property type="match status" value="1"/>
</dbReference>
<dbReference type="Pfam" id="PF00623">
    <property type="entry name" value="RNA_pol_Rpb1_2"/>
    <property type="match status" value="2"/>
</dbReference>
<evidence type="ECO:0000256" key="5">
    <source>
        <dbReference type="ARBA" id="ARBA00022679"/>
    </source>
</evidence>
<keyword evidence="4 12" id="KW-0240">DNA-directed RNA polymerase</keyword>
<dbReference type="EMBL" id="FMZC01000029">
    <property type="protein sequence ID" value="SDE74445.1"/>
    <property type="molecule type" value="Genomic_DNA"/>
</dbReference>
<dbReference type="OrthoDB" id="9815296at2"/>
<feature type="binding site" evidence="12">
    <location>
        <position position="897"/>
    </location>
    <ligand>
        <name>Zn(2+)</name>
        <dbReference type="ChEBI" id="CHEBI:29105"/>
        <label>2</label>
    </ligand>
</feature>
<dbReference type="CDD" id="cd01609">
    <property type="entry name" value="RNAP_beta'_N"/>
    <property type="match status" value="1"/>
</dbReference>
<evidence type="ECO:0000259" key="15">
    <source>
        <dbReference type="SMART" id="SM00663"/>
    </source>
</evidence>
<dbReference type="FunFam" id="1.10.132.30:FF:000003">
    <property type="entry name" value="DNA-directed RNA polymerase subunit beta"/>
    <property type="match status" value="1"/>
</dbReference>
<evidence type="ECO:0000256" key="4">
    <source>
        <dbReference type="ARBA" id="ARBA00022478"/>
    </source>
</evidence>
<evidence type="ECO:0000256" key="2">
    <source>
        <dbReference type="ARBA" id="ARBA00007616"/>
    </source>
</evidence>
<dbReference type="Pfam" id="PF04997">
    <property type="entry name" value="RNA_pol_Rpb1_1"/>
    <property type="match status" value="1"/>
</dbReference>
<dbReference type="Pfam" id="PF05000">
    <property type="entry name" value="RNA_pol_Rpb1_4"/>
    <property type="match status" value="1"/>
</dbReference>
<dbReference type="InterPro" id="IPR006592">
    <property type="entry name" value="RNA_pol_N"/>
</dbReference>
<evidence type="ECO:0000256" key="9">
    <source>
        <dbReference type="ARBA" id="ARBA00022842"/>
    </source>
</evidence>
<evidence type="ECO:0000256" key="8">
    <source>
        <dbReference type="ARBA" id="ARBA00022833"/>
    </source>
</evidence>
<feature type="binding site" evidence="12">
    <location>
        <position position="85"/>
    </location>
    <ligand>
        <name>Zn(2+)</name>
        <dbReference type="ChEBI" id="CHEBI:29105"/>
        <label>1</label>
    </ligand>
</feature>
<dbReference type="Gene3D" id="1.10.150.390">
    <property type="match status" value="1"/>
</dbReference>
<dbReference type="FunFam" id="1.10.150.390:FF:000002">
    <property type="entry name" value="DNA-directed RNA polymerase subunit beta"/>
    <property type="match status" value="1"/>
</dbReference>
<dbReference type="SMART" id="SM00663">
    <property type="entry name" value="RPOLA_N"/>
    <property type="match status" value="1"/>
</dbReference>
<dbReference type="SUPFAM" id="SSF64484">
    <property type="entry name" value="beta and beta-prime subunits of DNA dependent RNA-polymerase"/>
    <property type="match status" value="1"/>
</dbReference>
<accession>A0A1G7FFW0</accession>
<dbReference type="EC" id="2.7.7.6" evidence="12"/>
<dbReference type="Pfam" id="PF04998">
    <property type="entry name" value="RNA_pol_Rpb1_5"/>
    <property type="match status" value="1"/>
</dbReference>
<dbReference type="Gene3D" id="2.40.40.20">
    <property type="match status" value="1"/>
</dbReference>
<feature type="binding site" evidence="12">
    <location>
        <position position="458"/>
    </location>
    <ligand>
        <name>Mg(2+)</name>
        <dbReference type="ChEBI" id="CHEBI:18420"/>
    </ligand>
</feature>
<dbReference type="Gene3D" id="1.10.132.30">
    <property type="match status" value="1"/>
</dbReference>
<gene>
    <name evidence="12" type="primary">rpoC</name>
    <name evidence="16" type="ORF">SAMN05192589_12910</name>
</gene>
<dbReference type="GO" id="GO:0003677">
    <property type="term" value="F:DNA binding"/>
    <property type="evidence" value="ECO:0007669"/>
    <property type="project" value="UniProtKB-UniRule"/>
</dbReference>
<feature type="binding site" evidence="12">
    <location>
        <position position="894"/>
    </location>
    <ligand>
        <name>Zn(2+)</name>
        <dbReference type="ChEBI" id="CHEBI:29105"/>
        <label>2</label>
    </ligand>
</feature>
<reference evidence="16 17" key="1">
    <citation type="submission" date="2016-10" db="EMBL/GenBank/DDBJ databases">
        <authorList>
            <person name="de Groot N.N."/>
        </authorList>
    </citation>
    <scope>NUCLEOTIDE SEQUENCE [LARGE SCALE GENOMIC DNA]</scope>
    <source>
        <strain evidence="16 17">DSM 16619</strain>
    </source>
</reference>
<evidence type="ECO:0000256" key="3">
    <source>
        <dbReference type="ARBA" id="ARBA00009839"/>
    </source>
</evidence>
<dbReference type="RefSeq" id="WP_092746157.1">
    <property type="nucleotide sequence ID" value="NZ_FMZC01000029.1"/>
</dbReference>
<dbReference type="Gene3D" id="1.10.1790.20">
    <property type="match status" value="1"/>
</dbReference>
<dbReference type="GO" id="GO:0000287">
    <property type="term" value="F:magnesium ion binding"/>
    <property type="evidence" value="ECO:0007669"/>
    <property type="project" value="UniProtKB-UniRule"/>
</dbReference>
<feature type="binding site" evidence="12">
    <location>
        <position position="462"/>
    </location>
    <ligand>
        <name>Mg(2+)</name>
        <dbReference type="ChEBI" id="CHEBI:18420"/>
    </ligand>
</feature>
<evidence type="ECO:0000313" key="17">
    <source>
        <dbReference type="Proteomes" id="UP000198781"/>
    </source>
</evidence>
<dbReference type="Pfam" id="PF04983">
    <property type="entry name" value="RNA_pol_Rpb1_3"/>
    <property type="match status" value="1"/>
</dbReference>
<evidence type="ECO:0000313" key="16">
    <source>
        <dbReference type="EMBL" id="SDE74445.1"/>
    </source>
</evidence>
<dbReference type="InterPro" id="IPR007083">
    <property type="entry name" value="RNA_pol_Rpb1_4"/>
</dbReference>
<evidence type="ECO:0000256" key="12">
    <source>
        <dbReference type="HAMAP-Rule" id="MF_01322"/>
    </source>
</evidence>
<comment type="cofactor">
    <cofactor evidence="12">
        <name>Zn(2+)</name>
        <dbReference type="ChEBI" id="CHEBI:29105"/>
    </cofactor>
    <text evidence="12">Binds 2 Zn(2+) ions per subunit.</text>
</comment>
<feature type="binding site" evidence="12">
    <location>
        <position position="887"/>
    </location>
    <ligand>
        <name>Zn(2+)</name>
        <dbReference type="ChEBI" id="CHEBI:29105"/>
        <label>2</label>
    </ligand>
</feature>
<evidence type="ECO:0000256" key="6">
    <source>
        <dbReference type="ARBA" id="ARBA00022695"/>
    </source>
</evidence>
<keyword evidence="9 12" id="KW-0460">Magnesium</keyword>
<dbReference type="InterPro" id="IPR044893">
    <property type="entry name" value="RNA_pol_Rpb1_clamp_domain"/>
</dbReference>
<feature type="binding site" evidence="12">
    <location>
        <position position="460"/>
    </location>
    <ligand>
        <name>Mg(2+)</name>
        <dbReference type="ChEBI" id="CHEBI:18420"/>
    </ligand>
</feature>
<keyword evidence="7 12" id="KW-0479">Metal-binding</keyword>
<comment type="cofactor">
    <cofactor evidence="12">
        <name>Mg(2+)</name>
        <dbReference type="ChEBI" id="CHEBI:18420"/>
    </cofactor>
    <text evidence="12">Binds 1 Mg(2+) ion per subunit.</text>
</comment>
<feature type="binding site" evidence="12">
    <location>
        <position position="72"/>
    </location>
    <ligand>
        <name>Zn(2+)</name>
        <dbReference type="ChEBI" id="CHEBI:29105"/>
        <label>1</label>
    </ligand>
</feature>
<feature type="region of interest" description="Disordered" evidence="14">
    <location>
        <begin position="1382"/>
        <end position="1411"/>
    </location>
</feature>
<dbReference type="PANTHER" id="PTHR19376">
    <property type="entry name" value="DNA-DIRECTED RNA POLYMERASE"/>
    <property type="match status" value="1"/>
</dbReference>
<dbReference type="InterPro" id="IPR045867">
    <property type="entry name" value="DNA-dir_RpoC_beta_prime"/>
</dbReference>
<evidence type="ECO:0000256" key="7">
    <source>
        <dbReference type="ARBA" id="ARBA00022723"/>
    </source>
</evidence>
<dbReference type="GO" id="GO:0006351">
    <property type="term" value="P:DNA-templated transcription"/>
    <property type="evidence" value="ECO:0007669"/>
    <property type="project" value="UniProtKB-UniRule"/>
</dbReference>
<keyword evidence="8 12" id="KW-0862">Zinc</keyword>